<keyword evidence="3 5" id="KW-1133">Transmembrane helix</keyword>
<dbReference type="GO" id="GO:0008273">
    <property type="term" value="F:calcium, potassium:sodium antiporter activity"/>
    <property type="evidence" value="ECO:0007669"/>
    <property type="project" value="TreeGrafter"/>
</dbReference>
<protein>
    <recommendedName>
        <fullName evidence="6">Sodium/calcium exchanger membrane region domain-containing protein</fullName>
    </recommendedName>
</protein>
<feature type="transmembrane region" description="Helical" evidence="5">
    <location>
        <begin position="42"/>
        <end position="63"/>
    </location>
</feature>
<keyword evidence="4 5" id="KW-0472">Membrane</keyword>
<feature type="transmembrane region" description="Helical" evidence="5">
    <location>
        <begin position="75"/>
        <end position="93"/>
    </location>
</feature>
<feature type="domain" description="Sodium/calcium exchanger membrane region" evidence="6">
    <location>
        <begin position="172"/>
        <end position="309"/>
    </location>
</feature>
<dbReference type="Pfam" id="PF01699">
    <property type="entry name" value="Na_Ca_ex"/>
    <property type="match status" value="2"/>
</dbReference>
<evidence type="ECO:0000313" key="8">
    <source>
        <dbReference type="Proteomes" id="UP000231388"/>
    </source>
</evidence>
<proteinExistence type="predicted"/>
<gene>
    <name evidence="7" type="ORF">COX53_01095</name>
</gene>
<evidence type="ECO:0000313" key="7">
    <source>
        <dbReference type="EMBL" id="PIP04679.1"/>
    </source>
</evidence>
<dbReference type="PANTHER" id="PTHR10846:SF8">
    <property type="entry name" value="INNER MEMBRANE PROTEIN YRBG"/>
    <property type="match status" value="1"/>
</dbReference>
<accession>A0A2G9XCI6</accession>
<evidence type="ECO:0000259" key="6">
    <source>
        <dbReference type="Pfam" id="PF01699"/>
    </source>
</evidence>
<dbReference type="GO" id="GO:0006874">
    <property type="term" value="P:intracellular calcium ion homeostasis"/>
    <property type="evidence" value="ECO:0007669"/>
    <property type="project" value="TreeGrafter"/>
</dbReference>
<dbReference type="InterPro" id="IPR004481">
    <property type="entry name" value="K/Na/Ca-exchanger"/>
</dbReference>
<feature type="transmembrane region" description="Helical" evidence="5">
    <location>
        <begin position="127"/>
        <end position="146"/>
    </location>
</feature>
<evidence type="ECO:0000256" key="1">
    <source>
        <dbReference type="ARBA" id="ARBA00004141"/>
    </source>
</evidence>
<dbReference type="AlphaFoldDB" id="A0A2G9XCI6"/>
<evidence type="ECO:0000256" key="5">
    <source>
        <dbReference type="SAM" id="Phobius"/>
    </source>
</evidence>
<organism evidence="7 8">
    <name type="scientific">candidate division WWE3 bacterium CG23_combo_of_CG06-09_8_20_14_all_40_14</name>
    <dbReference type="NCBI Taxonomy" id="1975095"/>
    <lineage>
        <taxon>Bacteria</taxon>
        <taxon>Katanobacteria</taxon>
    </lineage>
</organism>
<feature type="transmembrane region" description="Helical" evidence="5">
    <location>
        <begin position="265"/>
        <end position="284"/>
    </location>
</feature>
<keyword evidence="2 5" id="KW-0812">Transmembrane</keyword>
<feature type="transmembrane region" description="Helical" evidence="5">
    <location>
        <begin position="296"/>
        <end position="313"/>
    </location>
</feature>
<dbReference type="EMBL" id="PCQY01000015">
    <property type="protein sequence ID" value="PIP04679.1"/>
    <property type="molecule type" value="Genomic_DNA"/>
</dbReference>
<dbReference type="Gene3D" id="1.20.1420.30">
    <property type="entry name" value="NCX, central ion-binding region"/>
    <property type="match status" value="1"/>
</dbReference>
<dbReference type="PANTHER" id="PTHR10846">
    <property type="entry name" value="SODIUM/POTASSIUM/CALCIUM EXCHANGER"/>
    <property type="match status" value="1"/>
</dbReference>
<feature type="domain" description="Sodium/calcium exchanger membrane region" evidence="6">
    <location>
        <begin position="6"/>
        <end position="145"/>
    </location>
</feature>
<comment type="subcellular location">
    <subcellularLocation>
        <location evidence="1">Membrane</location>
        <topology evidence="1">Multi-pass membrane protein</topology>
    </subcellularLocation>
</comment>
<evidence type="ECO:0000256" key="2">
    <source>
        <dbReference type="ARBA" id="ARBA00022692"/>
    </source>
</evidence>
<evidence type="ECO:0000256" key="3">
    <source>
        <dbReference type="ARBA" id="ARBA00022989"/>
    </source>
</evidence>
<dbReference type="GO" id="GO:0005262">
    <property type="term" value="F:calcium channel activity"/>
    <property type="evidence" value="ECO:0007669"/>
    <property type="project" value="TreeGrafter"/>
</dbReference>
<reference evidence="7 8" key="1">
    <citation type="submission" date="2017-09" db="EMBL/GenBank/DDBJ databases">
        <title>Depth-based differentiation of microbial function through sediment-hosted aquifers and enrichment of novel symbionts in the deep terrestrial subsurface.</title>
        <authorList>
            <person name="Probst A.J."/>
            <person name="Ladd B."/>
            <person name="Jarett J.K."/>
            <person name="Geller-Mcgrath D.E."/>
            <person name="Sieber C.M."/>
            <person name="Emerson J.B."/>
            <person name="Anantharaman K."/>
            <person name="Thomas B.C."/>
            <person name="Malmstrom R."/>
            <person name="Stieglmeier M."/>
            <person name="Klingl A."/>
            <person name="Woyke T."/>
            <person name="Ryan C.M."/>
            <person name="Banfield J.F."/>
        </authorList>
    </citation>
    <scope>NUCLEOTIDE SEQUENCE [LARGE SCALE GENOMIC DNA]</scope>
    <source>
        <strain evidence="7">CG23_combo_of_CG06-09_8_20_14_all_40_14</strain>
    </source>
</reference>
<name>A0A2G9XCI6_UNCKA</name>
<dbReference type="Proteomes" id="UP000231388">
    <property type="component" value="Unassembled WGS sequence"/>
</dbReference>
<dbReference type="GO" id="GO:0005886">
    <property type="term" value="C:plasma membrane"/>
    <property type="evidence" value="ECO:0007669"/>
    <property type="project" value="TreeGrafter"/>
</dbReference>
<feature type="transmembrane region" description="Helical" evidence="5">
    <location>
        <begin position="167"/>
        <end position="189"/>
    </location>
</feature>
<feature type="transmembrane region" description="Helical" evidence="5">
    <location>
        <begin position="233"/>
        <end position="259"/>
    </location>
</feature>
<dbReference type="InterPro" id="IPR004837">
    <property type="entry name" value="NaCa_Exmemb"/>
</dbReference>
<dbReference type="InterPro" id="IPR044880">
    <property type="entry name" value="NCX_ion-bd_dom_sf"/>
</dbReference>
<evidence type="ECO:0000256" key="4">
    <source>
        <dbReference type="ARBA" id="ARBA00023136"/>
    </source>
</evidence>
<feature type="transmembrane region" description="Helical" evidence="5">
    <location>
        <begin position="195"/>
        <end position="213"/>
    </location>
</feature>
<sequence length="314" mass="34130">MNIVLALFLILVFSIALAKSTDLVIANIVKLARRLAVPEFTVGFFILGFATSLPEIFVAVNAVMEKTPQLSLGNLLGAILVLLTLIISFPAVLSGGVEIRKVLSSKDIVLSSFVIALPAFFSLDGNLTRLDGAILLFSYLIYVYVLNEDRSFLEKIKSAARKNKGNLFKVMALTSLGVLGIFIFSRFIVEISLDVAQTFFVPPLLVGVLFLSLGTNLPELSLAVKTVISKHKIVGIGDFLGSAAVNTFVVALLCLIYPFKVDDLAGVRKVSLFVIAAVILLAIFMRTKRQLTRKEGIMLLSLYAVFLLVEISSI</sequence>
<comment type="caution">
    <text evidence="7">The sequence shown here is derived from an EMBL/GenBank/DDBJ whole genome shotgun (WGS) entry which is preliminary data.</text>
</comment>